<evidence type="ECO:0000313" key="2">
    <source>
        <dbReference type="Proteomes" id="UP000187203"/>
    </source>
</evidence>
<dbReference type="Proteomes" id="UP000187203">
    <property type="component" value="Unassembled WGS sequence"/>
</dbReference>
<accession>A0A1R3L4T3</accession>
<dbReference type="EMBL" id="AWUE01000396">
    <property type="protein sequence ID" value="OMP14316.1"/>
    <property type="molecule type" value="Genomic_DNA"/>
</dbReference>
<comment type="caution">
    <text evidence="1">The sequence shown here is derived from an EMBL/GenBank/DDBJ whole genome shotgun (WGS) entry which is preliminary data.</text>
</comment>
<sequence length="104" mass="11749">MEKGWKICLVVEMENKNWKMGMKIGEGIKVVLPFSGDCGEHAGLKIGHHSNPTTLIFTLLFFHPRQTLLLQIPTLPAFSSLRRCQSNHLRPSFKDAGKFLDSNL</sequence>
<name>A0A1R3L4T3_9ROSI</name>
<organism evidence="1 2">
    <name type="scientific">Corchorus olitorius</name>
    <dbReference type="NCBI Taxonomy" id="93759"/>
    <lineage>
        <taxon>Eukaryota</taxon>
        <taxon>Viridiplantae</taxon>
        <taxon>Streptophyta</taxon>
        <taxon>Embryophyta</taxon>
        <taxon>Tracheophyta</taxon>
        <taxon>Spermatophyta</taxon>
        <taxon>Magnoliopsida</taxon>
        <taxon>eudicotyledons</taxon>
        <taxon>Gunneridae</taxon>
        <taxon>Pentapetalae</taxon>
        <taxon>rosids</taxon>
        <taxon>malvids</taxon>
        <taxon>Malvales</taxon>
        <taxon>Malvaceae</taxon>
        <taxon>Grewioideae</taxon>
        <taxon>Apeibeae</taxon>
        <taxon>Corchorus</taxon>
    </lineage>
</organism>
<gene>
    <name evidence="1" type="ORF">COLO4_00062</name>
</gene>
<dbReference type="AlphaFoldDB" id="A0A1R3L4T3"/>
<reference evidence="2" key="1">
    <citation type="submission" date="2013-09" db="EMBL/GenBank/DDBJ databases">
        <title>Corchorus olitorius genome sequencing.</title>
        <authorList>
            <person name="Alam M."/>
            <person name="Haque M.S."/>
            <person name="Islam M.S."/>
            <person name="Emdad E.M."/>
            <person name="Islam M.M."/>
            <person name="Ahmed B."/>
            <person name="Halim A."/>
            <person name="Hossen Q.M.M."/>
            <person name="Hossain M.Z."/>
            <person name="Ahmed R."/>
            <person name="Khan M.M."/>
            <person name="Islam R."/>
            <person name="Rashid M.M."/>
            <person name="Khan S.A."/>
            <person name="Rahman M.S."/>
            <person name="Alam M."/>
            <person name="Yahiya A.S."/>
            <person name="Khan M.S."/>
            <person name="Azam M.S."/>
            <person name="Haque T."/>
            <person name="Lashkar M.Z.H."/>
            <person name="Akhand A.I."/>
            <person name="Morshed G."/>
            <person name="Roy S."/>
            <person name="Uddin K.S."/>
            <person name="Rabeya T."/>
            <person name="Hossain A.S."/>
            <person name="Chowdhury A."/>
            <person name="Snigdha A.R."/>
            <person name="Mortoza M.S."/>
            <person name="Matin S.A."/>
            <person name="Hoque S.M.E."/>
            <person name="Islam M.K."/>
            <person name="Roy D.K."/>
            <person name="Haider R."/>
            <person name="Moosa M.M."/>
            <person name="Elias S.M."/>
            <person name="Hasan A.M."/>
            <person name="Jahan S."/>
            <person name="Shafiuddin M."/>
            <person name="Mahmood N."/>
            <person name="Shommy N.S."/>
        </authorList>
    </citation>
    <scope>NUCLEOTIDE SEQUENCE [LARGE SCALE GENOMIC DNA]</scope>
    <source>
        <strain evidence="2">cv. O-4</strain>
    </source>
</reference>
<proteinExistence type="predicted"/>
<keyword evidence="2" id="KW-1185">Reference proteome</keyword>
<protein>
    <submittedName>
        <fullName evidence="1">Uncharacterized protein</fullName>
    </submittedName>
</protein>
<evidence type="ECO:0000313" key="1">
    <source>
        <dbReference type="EMBL" id="OMP14316.1"/>
    </source>
</evidence>